<dbReference type="AlphaFoldDB" id="A0A1S8A5L3"/>
<gene>
    <name evidence="3" type="ORF">SAMD00023353_0500290</name>
</gene>
<dbReference type="EMBL" id="DF977450">
    <property type="protein sequence ID" value="GAW25343.1"/>
    <property type="molecule type" value="Genomic_DNA"/>
</dbReference>
<dbReference type="OMA" id="GPIPLHE"/>
<evidence type="ECO:0000256" key="1">
    <source>
        <dbReference type="SAM" id="MobiDB-lite"/>
    </source>
</evidence>
<evidence type="ECO:0000256" key="2">
    <source>
        <dbReference type="SAM" id="Phobius"/>
    </source>
</evidence>
<feature type="region of interest" description="Disordered" evidence="1">
    <location>
        <begin position="379"/>
        <end position="413"/>
    </location>
</feature>
<accession>A0A1S8A5L3</accession>
<name>A0A1S8A5L3_ROSNE</name>
<sequence length="430" mass="45154">MRMLTVSSIGFFSIEDPGPPATNYCNSPTALARPSTAPSLKTWSMDSMSSYTVPPAQPSEAPVPLVPTSTLSSGSINTSSSASTNTNSSQLTGGAKAAVGIFSAIAVLALAALLLFLFRRRRGCPRSKYPRPLLIPYDDRPYSGSHGGSRTPLITPPPSASSRNVPLIPPAKLSDRKYLEPVVRKAALPPSVVTSVNDQNLPSSIRARKQSGPIPLHERRATANTTRFPKAIVASTPSCQPPNKIYSPNSGSDTATIANESNKASSVYSGSVTVIGTSTPPLPSPRFPRGRDGTFESGLVTPAGPPPSSALPAPPPNHPNSPTFSISSVSPRSPTFPARALTRGERPIFPTPPRNSAGPSASISTQELCDLTETYAQETRESWGSWSGVGGGGPGVVPLGRKRGSAEKKGEKRTVVPLQELDLEKLSGRY</sequence>
<keyword evidence="2" id="KW-0472">Membrane</keyword>
<feature type="compositionally biased region" description="Polar residues" evidence="1">
    <location>
        <begin position="323"/>
        <end position="333"/>
    </location>
</feature>
<feature type="compositionally biased region" description="Pro residues" evidence="1">
    <location>
        <begin position="303"/>
        <end position="319"/>
    </location>
</feature>
<feature type="compositionally biased region" description="Polar residues" evidence="1">
    <location>
        <begin position="246"/>
        <end position="257"/>
    </location>
</feature>
<keyword evidence="4" id="KW-1185">Reference proteome</keyword>
<evidence type="ECO:0000313" key="4">
    <source>
        <dbReference type="Proteomes" id="UP000054516"/>
    </source>
</evidence>
<feature type="region of interest" description="Disordered" evidence="1">
    <location>
        <begin position="276"/>
        <end position="337"/>
    </location>
</feature>
<feature type="transmembrane region" description="Helical" evidence="2">
    <location>
        <begin position="97"/>
        <end position="118"/>
    </location>
</feature>
<dbReference type="Proteomes" id="UP000054516">
    <property type="component" value="Unassembled WGS sequence"/>
</dbReference>
<keyword evidence="2" id="KW-1133">Transmembrane helix</keyword>
<feature type="region of interest" description="Disordered" evidence="1">
    <location>
        <begin position="51"/>
        <end position="90"/>
    </location>
</feature>
<dbReference type="OrthoDB" id="5244978at2759"/>
<feature type="region of interest" description="Disordered" evidence="1">
    <location>
        <begin position="144"/>
        <end position="165"/>
    </location>
</feature>
<dbReference type="STRING" id="77044.A0A1S8A5L3"/>
<feature type="compositionally biased region" description="Low complexity" evidence="1">
    <location>
        <begin position="68"/>
        <end position="89"/>
    </location>
</feature>
<proteinExistence type="predicted"/>
<feature type="compositionally biased region" description="Basic and acidic residues" evidence="1">
    <location>
        <begin position="404"/>
        <end position="413"/>
    </location>
</feature>
<keyword evidence="2" id="KW-0812">Transmembrane</keyword>
<feature type="region of interest" description="Disordered" evidence="1">
    <location>
        <begin position="235"/>
        <end position="257"/>
    </location>
</feature>
<reference evidence="3" key="1">
    <citation type="submission" date="2016-03" db="EMBL/GenBank/DDBJ databases">
        <title>Draft genome sequence of Rosellinia necatrix.</title>
        <authorList>
            <person name="Kanematsu S."/>
        </authorList>
    </citation>
    <scope>NUCLEOTIDE SEQUENCE [LARGE SCALE GENOMIC DNA]</scope>
    <source>
        <strain evidence="3">W97</strain>
    </source>
</reference>
<protein>
    <submittedName>
        <fullName evidence="3">Uncharacterized protein</fullName>
    </submittedName>
</protein>
<organism evidence="3">
    <name type="scientific">Rosellinia necatrix</name>
    <name type="common">White root-rot fungus</name>
    <dbReference type="NCBI Taxonomy" id="77044"/>
    <lineage>
        <taxon>Eukaryota</taxon>
        <taxon>Fungi</taxon>
        <taxon>Dikarya</taxon>
        <taxon>Ascomycota</taxon>
        <taxon>Pezizomycotina</taxon>
        <taxon>Sordariomycetes</taxon>
        <taxon>Xylariomycetidae</taxon>
        <taxon>Xylariales</taxon>
        <taxon>Xylariaceae</taxon>
        <taxon>Rosellinia</taxon>
    </lineage>
</organism>
<evidence type="ECO:0000313" key="3">
    <source>
        <dbReference type="EMBL" id="GAW25343.1"/>
    </source>
</evidence>